<dbReference type="PROSITE" id="PS51257">
    <property type="entry name" value="PROKAR_LIPOPROTEIN"/>
    <property type="match status" value="1"/>
</dbReference>
<dbReference type="RefSeq" id="WP_093244955.1">
    <property type="nucleotide sequence ID" value="NZ_FNQF01000009.1"/>
</dbReference>
<reference evidence="3 4" key="1">
    <citation type="submission" date="2016-10" db="EMBL/GenBank/DDBJ databases">
        <authorList>
            <person name="de Groot N.N."/>
        </authorList>
    </citation>
    <scope>NUCLEOTIDE SEQUENCE [LARGE SCALE GENOMIC DNA]</scope>
    <source>
        <strain evidence="3 4">DSM 23581</strain>
    </source>
</reference>
<dbReference type="STRING" id="908615.SAMN05421540_10951"/>
<dbReference type="Proteomes" id="UP000198820">
    <property type="component" value="Unassembled WGS sequence"/>
</dbReference>
<dbReference type="EMBL" id="FNQF01000009">
    <property type="protein sequence ID" value="SEA65782.1"/>
    <property type="molecule type" value="Genomic_DNA"/>
</dbReference>
<protein>
    <recommendedName>
        <fullName evidence="2">DUF4296 domain-containing protein</fullName>
    </recommendedName>
</protein>
<evidence type="ECO:0000259" key="2">
    <source>
        <dbReference type="Pfam" id="PF14129"/>
    </source>
</evidence>
<feature type="domain" description="DUF4296" evidence="2">
    <location>
        <begin position="27"/>
        <end position="108"/>
    </location>
</feature>
<proteinExistence type="predicted"/>
<accession>A0A1H4D0C7</accession>
<keyword evidence="4" id="KW-1185">Reference proteome</keyword>
<sequence length="127" mass="14686">MIKRLSYIFFILIMMVSCQETYEVSKPDQLIGKEKMIEIVTDMMILDAADNVSDIPLKKNNISSYQLISEKYGIDSIQLKQNLNYYNTQFDENLEIYKEVKANVEAKRSALDEPKEDSDSTSVKTIK</sequence>
<gene>
    <name evidence="3" type="ORF">SAMN05421540_10951</name>
</gene>
<evidence type="ECO:0000313" key="4">
    <source>
        <dbReference type="Proteomes" id="UP000198820"/>
    </source>
</evidence>
<organism evidence="3 4">
    <name type="scientific">Psychroflexus halocasei</name>
    <dbReference type="NCBI Taxonomy" id="908615"/>
    <lineage>
        <taxon>Bacteria</taxon>
        <taxon>Pseudomonadati</taxon>
        <taxon>Bacteroidota</taxon>
        <taxon>Flavobacteriia</taxon>
        <taxon>Flavobacteriales</taxon>
        <taxon>Flavobacteriaceae</taxon>
        <taxon>Psychroflexus</taxon>
    </lineage>
</organism>
<evidence type="ECO:0000313" key="3">
    <source>
        <dbReference type="EMBL" id="SEA65782.1"/>
    </source>
</evidence>
<dbReference type="InterPro" id="IPR025381">
    <property type="entry name" value="DUF4296"/>
</dbReference>
<feature type="region of interest" description="Disordered" evidence="1">
    <location>
        <begin position="108"/>
        <end position="127"/>
    </location>
</feature>
<name>A0A1H4D0C7_9FLAO</name>
<evidence type="ECO:0000256" key="1">
    <source>
        <dbReference type="SAM" id="MobiDB-lite"/>
    </source>
</evidence>
<dbReference type="AlphaFoldDB" id="A0A1H4D0C7"/>
<dbReference type="Pfam" id="PF14129">
    <property type="entry name" value="DUF4296"/>
    <property type="match status" value="1"/>
</dbReference>